<comment type="caution">
    <text evidence="1">The sequence shown here is derived from an EMBL/GenBank/DDBJ whole genome shotgun (WGS) entry which is preliminary data.</text>
</comment>
<gene>
    <name evidence="1" type="ORF">MNOR_LOCUS29673</name>
</gene>
<reference evidence="1 2" key="1">
    <citation type="submission" date="2024-05" db="EMBL/GenBank/DDBJ databases">
        <authorList>
            <person name="Wallberg A."/>
        </authorList>
    </citation>
    <scope>NUCLEOTIDE SEQUENCE [LARGE SCALE GENOMIC DNA]</scope>
</reference>
<keyword evidence="2" id="KW-1185">Reference proteome</keyword>
<accession>A0AAV2RXU9</accession>
<evidence type="ECO:0008006" key="3">
    <source>
        <dbReference type="Google" id="ProtNLM"/>
    </source>
</evidence>
<evidence type="ECO:0000313" key="2">
    <source>
        <dbReference type="Proteomes" id="UP001497623"/>
    </source>
</evidence>
<dbReference type="Gene3D" id="3.60.10.10">
    <property type="entry name" value="Endonuclease/exonuclease/phosphatase"/>
    <property type="match status" value="1"/>
</dbReference>
<dbReference type="AlphaFoldDB" id="A0AAV2RXU9"/>
<proteinExistence type="predicted"/>
<sequence length="124" mass="14102">MKTIIYASKELISYTFNQLANLPCDDSAWCLVKLTNDTKILVGCIYRSPSSSEGNNELLINKIIKASELAGQNKIRLMGNFNVKDINLPENDPGSGVKSLPYKFHECFNYCFLYQHLCTPTRFR</sequence>
<dbReference type="Proteomes" id="UP001497623">
    <property type="component" value="Unassembled WGS sequence"/>
</dbReference>
<dbReference type="InterPro" id="IPR036691">
    <property type="entry name" value="Endo/exonu/phosph_ase_sf"/>
</dbReference>
<evidence type="ECO:0000313" key="1">
    <source>
        <dbReference type="EMBL" id="CAL4145435.1"/>
    </source>
</evidence>
<feature type="non-terminal residue" evidence="1">
    <location>
        <position position="124"/>
    </location>
</feature>
<dbReference type="EMBL" id="CAXKWB010034790">
    <property type="protein sequence ID" value="CAL4145435.1"/>
    <property type="molecule type" value="Genomic_DNA"/>
</dbReference>
<organism evidence="1 2">
    <name type="scientific">Meganyctiphanes norvegica</name>
    <name type="common">Northern krill</name>
    <name type="synonym">Thysanopoda norvegica</name>
    <dbReference type="NCBI Taxonomy" id="48144"/>
    <lineage>
        <taxon>Eukaryota</taxon>
        <taxon>Metazoa</taxon>
        <taxon>Ecdysozoa</taxon>
        <taxon>Arthropoda</taxon>
        <taxon>Crustacea</taxon>
        <taxon>Multicrustacea</taxon>
        <taxon>Malacostraca</taxon>
        <taxon>Eumalacostraca</taxon>
        <taxon>Eucarida</taxon>
        <taxon>Euphausiacea</taxon>
        <taxon>Euphausiidae</taxon>
        <taxon>Meganyctiphanes</taxon>
    </lineage>
</organism>
<protein>
    <recommendedName>
        <fullName evidence="3">Endonuclease/exonuclease/phosphatase domain-containing protein</fullName>
    </recommendedName>
</protein>
<name>A0AAV2RXU9_MEGNR</name>